<dbReference type="RefSeq" id="WP_103463981.1">
    <property type="nucleotide sequence ID" value="NZ_PPXC01000001.1"/>
</dbReference>
<comment type="caution">
    <text evidence="1">The sequence shown here is derived from an EMBL/GenBank/DDBJ whole genome shotgun (WGS) entry which is preliminary data.</text>
</comment>
<dbReference type="AlphaFoldDB" id="A0A2S4A1C8"/>
<sequence>MLRARPVLYTSKLAEYSQLLLALGMWRVQDAGDWQVFDSGNGKVGLQGVLPGEQDGTAALGFEIRDAPIFVRRTLADGTHAELVDSGHGPTARVIAPDGFTFLADPVVDTPSAEPATSPLTVVQLWSAPDVGEAEKVLADIGARPVAGRPDAPTLFHAKNGGLTAARLGEGSGVELGFKYDGDLTALAAQLAAAGVPASLDGDVVVVQNPHGGTLRIVDSLEF</sequence>
<name>A0A2S4A1C8_ARTGL</name>
<evidence type="ECO:0000313" key="2">
    <source>
        <dbReference type="Proteomes" id="UP000237061"/>
    </source>
</evidence>
<accession>A0A2S4A1C8</accession>
<keyword evidence="2" id="KW-1185">Reference proteome</keyword>
<evidence type="ECO:0000313" key="1">
    <source>
        <dbReference type="EMBL" id="POH75325.1"/>
    </source>
</evidence>
<dbReference type="Proteomes" id="UP000237061">
    <property type="component" value="Unassembled WGS sequence"/>
</dbReference>
<dbReference type="EMBL" id="PPXC01000001">
    <property type="protein sequence ID" value="POH75325.1"/>
    <property type="molecule type" value="Genomic_DNA"/>
</dbReference>
<gene>
    <name evidence="1" type="ORF">CVS27_01620</name>
</gene>
<organism evidence="1 2">
    <name type="scientific">Arthrobacter glacialis</name>
    <dbReference type="NCBI Taxonomy" id="1664"/>
    <lineage>
        <taxon>Bacteria</taxon>
        <taxon>Bacillati</taxon>
        <taxon>Actinomycetota</taxon>
        <taxon>Actinomycetes</taxon>
        <taxon>Micrococcales</taxon>
        <taxon>Micrococcaceae</taxon>
        <taxon>Arthrobacter</taxon>
    </lineage>
</organism>
<protein>
    <recommendedName>
        <fullName evidence="3">VOC domain-containing protein</fullName>
    </recommendedName>
</protein>
<evidence type="ECO:0008006" key="3">
    <source>
        <dbReference type="Google" id="ProtNLM"/>
    </source>
</evidence>
<proteinExistence type="predicted"/>
<reference evidence="1 2" key="1">
    <citation type="submission" date="2018-01" db="EMBL/GenBank/DDBJ databases">
        <title>Arthrobacter sp. nov., from glaciers in China.</title>
        <authorList>
            <person name="Liu Q."/>
            <person name="Xin Y.-H."/>
        </authorList>
    </citation>
    <scope>NUCLEOTIDE SEQUENCE [LARGE SCALE GENOMIC DNA]</scope>
    <source>
        <strain evidence="1 2">HLT2-12-2</strain>
    </source>
</reference>